<reference evidence="3" key="1">
    <citation type="submission" date="2014-11" db="EMBL/GenBank/DDBJ databases">
        <authorList>
            <person name="Otto D Thomas"/>
            <person name="Naeem Raeece"/>
        </authorList>
    </citation>
    <scope>NUCLEOTIDE SEQUENCE</scope>
</reference>
<feature type="region of interest" description="Disordered" evidence="1">
    <location>
        <begin position="22"/>
        <end position="62"/>
    </location>
</feature>
<accession>A0A0G4ID20</accession>
<gene>
    <name evidence="3" type="ORF">Cvel_93</name>
</gene>
<dbReference type="VEuPathDB" id="CryptoDB:Cvel_93"/>
<feature type="compositionally biased region" description="Basic and acidic residues" evidence="1">
    <location>
        <begin position="258"/>
        <end position="270"/>
    </location>
</feature>
<sequence length="339" mass="38204">MRVPFLLCVLLFLLLLGETSAGRKRKGEKDGGKKRDGNKLSKKRERREEEETCRDQTPAIPRWADSPERLNLYRLAEASGASSTILVSEGSTKAQLDNLREQMKKLDNLVVPSLSASARQKDRKSLTKKYLNLEAKEAGKGEELEDEESDDSMKSFIVEDEEMVEEEQSNDEEISDTEAFTERLSDAGKETDEFERKRDQAVRELERVIRKKDKRPGRLKKPASSSSSLILSLWELEENNPMEEAHYEDVAEALRRSRESLMEDRERTTRQDYPSTPGVCSSRDCPPDPAATSSSSSSSIQADLLPSKTDEAQKKIPQGTYLSDSSLHGERLPSNTSEA</sequence>
<dbReference type="AlphaFoldDB" id="A0A0G4ID20"/>
<feature type="signal peptide" evidence="2">
    <location>
        <begin position="1"/>
        <end position="21"/>
    </location>
</feature>
<feature type="compositionally biased region" description="Basic and acidic residues" evidence="1">
    <location>
        <begin position="27"/>
        <end position="39"/>
    </location>
</feature>
<feature type="region of interest" description="Disordered" evidence="1">
    <location>
        <begin position="258"/>
        <end position="339"/>
    </location>
</feature>
<dbReference type="EMBL" id="CDMZ01005843">
    <property type="protein sequence ID" value="CEM55082.1"/>
    <property type="molecule type" value="Genomic_DNA"/>
</dbReference>
<feature type="region of interest" description="Disordered" evidence="1">
    <location>
        <begin position="163"/>
        <end position="230"/>
    </location>
</feature>
<feature type="compositionally biased region" description="Basic residues" evidence="1">
    <location>
        <begin position="209"/>
        <end position="221"/>
    </location>
</feature>
<feature type="chain" id="PRO_5005192451" evidence="2">
    <location>
        <begin position="22"/>
        <end position="339"/>
    </location>
</feature>
<evidence type="ECO:0000256" key="2">
    <source>
        <dbReference type="SAM" id="SignalP"/>
    </source>
</evidence>
<keyword evidence="2" id="KW-0732">Signal</keyword>
<feature type="compositionally biased region" description="Acidic residues" evidence="1">
    <location>
        <begin position="163"/>
        <end position="176"/>
    </location>
</feature>
<evidence type="ECO:0000313" key="3">
    <source>
        <dbReference type="EMBL" id="CEM55082.1"/>
    </source>
</evidence>
<name>A0A0G4ID20_9ALVE</name>
<evidence type="ECO:0000256" key="1">
    <source>
        <dbReference type="SAM" id="MobiDB-lite"/>
    </source>
</evidence>
<proteinExistence type="predicted"/>
<feature type="compositionally biased region" description="Basic and acidic residues" evidence="1">
    <location>
        <begin position="180"/>
        <end position="208"/>
    </location>
</feature>
<protein>
    <submittedName>
        <fullName evidence="3">Uncharacterized protein</fullName>
    </submittedName>
</protein>
<organism evidence="3">
    <name type="scientific">Chromera velia CCMP2878</name>
    <dbReference type="NCBI Taxonomy" id="1169474"/>
    <lineage>
        <taxon>Eukaryota</taxon>
        <taxon>Sar</taxon>
        <taxon>Alveolata</taxon>
        <taxon>Colpodellida</taxon>
        <taxon>Chromeraceae</taxon>
        <taxon>Chromera</taxon>
    </lineage>
</organism>
<dbReference type="PhylomeDB" id="A0A0G4ID20"/>